<evidence type="ECO:0000313" key="12">
    <source>
        <dbReference type="Proteomes" id="UP000095087"/>
    </source>
</evidence>
<feature type="transmembrane region" description="Helical" evidence="9">
    <location>
        <begin position="340"/>
        <end position="361"/>
    </location>
</feature>
<evidence type="ECO:0000256" key="5">
    <source>
        <dbReference type="ARBA" id="ARBA00022989"/>
    </source>
</evidence>
<keyword evidence="5 9" id="KW-1133">Transmembrane helix</keyword>
<protein>
    <submittedName>
        <fullName evidence="11">UDP-glucose:undecaprenyl-phosphate glucose-1-phosphate transferase</fullName>
        <ecNumber evidence="11">2.7.8.31</ecNumber>
    </submittedName>
</protein>
<dbReference type="InterPro" id="IPR017473">
    <property type="entry name" value="Undecaprenyl-P_gluc_Ptfrase"/>
</dbReference>
<comment type="subcellular location">
    <subcellularLocation>
        <location evidence="1">Membrane</location>
        <topology evidence="1">Multi-pass membrane protein</topology>
    </subcellularLocation>
</comment>
<feature type="transmembrane region" description="Helical" evidence="9">
    <location>
        <begin position="169"/>
        <end position="189"/>
    </location>
</feature>
<sequence>MPIGTGSVEYERMGVMEPERRSSEKRRRRPKSFQAGPPKGMPERRKQPRPPLAEIRRAASLTLLPNAVLVGATRIVEFLIVAGIGFAIYLVHVSREPGLHIVYLAAVAAAALVYCGLVQSFGLYTIRAFREFTSSYSRIMLAWTLVLAAFMAVAFFAKVGADFSRVWLGGWYVSVLSLLLVERLSLLILMRRWLREGRLYRRAVIIGGGEQAEELIRSLEASPNTDIRIAGIFDDRGNDRISPLVAGYPKLGKVKDLVEFARKSRVDLLIISLPMAAEKRVLEILKTLWVLPVDIRLSAQNNALRFRPHTYSYIGNVPFIDIADKPIADWDFVQKRIFDALIAGFGLVVLAPVMLAIAALVKLTSRGPVFFKQTRQGFNNELIDVYKFRSMYTDMSDAEASKLVTKDDPRVTPIGRFLRKTSLDELPQLFNVLKGDLSLVGPRPHALKAKAKDRLYADVVDGYFARHRVKPGVTGWAQIHGWRGETDTEDKIRRRVEHDLYYIENWSVVLDLYILLMTPVALLKTENAY</sequence>
<gene>
    <name evidence="11" type="ORF">A7A08_00390</name>
</gene>
<keyword evidence="3 11" id="KW-0808">Transferase</keyword>
<reference evidence="11 12" key="1">
    <citation type="submission" date="2016-07" db="EMBL/GenBank/DDBJ databases">
        <title>Draft genome sequence of Methyloligella halotolerans C2T (VKM B-2706T=CCUG 61687T=DSM 25045T), a halotolerant polyhydroxybutyrate accumulating methylotroph.</title>
        <authorList>
            <person name="Vasilenko O.V."/>
            <person name="Doronina N.V."/>
            <person name="Poroshina M.N."/>
            <person name="Tarlachkov S.V."/>
            <person name="Trotsenko Y.A."/>
        </authorList>
    </citation>
    <scope>NUCLEOTIDE SEQUENCE [LARGE SCALE GENOMIC DNA]</scope>
    <source>
        <strain evidence="11 12">VKM B-2706</strain>
    </source>
</reference>
<dbReference type="InterPro" id="IPR017475">
    <property type="entry name" value="EPS_sugar_tfrase"/>
</dbReference>
<feature type="compositionally biased region" description="Basic and acidic residues" evidence="8">
    <location>
        <begin position="9"/>
        <end position="22"/>
    </location>
</feature>
<evidence type="ECO:0000256" key="1">
    <source>
        <dbReference type="ARBA" id="ARBA00004141"/>
    </source>
</evidence>
<dbReference type="EMBL" id="MASI01000001">
    <property type="protein sequence ID" value="ODA68561.1"/>
    <property type="molecule type" value="Genomic_DNA"/>
</dbReference>
<keyword evidence="7" id="KW-0270">Exopolysaccharide synthesis</keyword>
<feature type="region of interest" description="Disordered" evidence="8">
    <location>
        <begin position="1"/>
        <end position="49"/>
    </location>
</feature>
<keyword evidence="12" id="KW-1185">Reference proteome</keyword>
<dbReference type="PANTHER" id="PTHR30576:SF0">
    <property type="entry name" value="UNDECAPRENYL-PHOSPHATE N-ACETYLGALACTOSAMINYL 1-PHOSPHATE TRANSFERASE-RELATED"/>
    <property type="match status" value="1"/>
</dbReference>
<dbReference type="Gene3D" id="3.40.50.720">
    <property type="entry name" value="NAD(P)-binding Rossmann-like Domain"/>
    <property type="match status" value="1"/>
</dbReference>
<name>A0A1E2S287_9HYPH</name>
<evidence type="ECO:0000256" key="9">
    <source>
        <dbReference type="SAM" id="Phobius"/>
    </source>
</evidence>
<dbReference type="GO" id="GO:0089702">
    <property type="term" value="F:undecaprenyl-phosphate glucose phosphotransferase activity"/>
    <property type="evidence" value="ECO:0007669"/>
    <property type="project" value="UniProtKB-EC"/>
</dbReference>
<dbReference type="NCBIfam" id="TIGR03023">
    <property type="entry name" value="WcaJ_sugtrans"/>
    <property type="match status" value="1"/>
</dbReference>
<evidence type="ECO:0000256" key="3">
    <source>
        <dbReference type="ARBA" id="ARBA00022679"/>
    </source>
</evidence>
<comment type="similarity">
    <text evidence="2">Belongs to the bacterial sugar transferase family.</text>
</comment>
<feature type="transmembrane region" description="Helical" evidence="9">
    <location>
        <begin position="63"/>
        <end position="89"/>
    </location>
</feature>
<dbReference type="InterPro" id="IPR036291">
    <property type="entry name" value="NAD(P)-bd_dom_sf"/>
</dbReference>
<dbReference type="EC" id="2.7.8.31" evidence="11"/>
<keyword evidence="6 9" id="KW-0472">Membrane</keyword>
<feature type="transmembrane region" description="Helical" evidence="9">
    <location>
        <begin position="136"/>
        <end position="157"/>
    </location>
</feature>
<comment type="caution">
    <text evidence="11">The sequence shown here is derived from an EMBL/GenBank/DDBJ whole genome shotgun (WGS) entry which is preliminary data.</text>
</comment>
<dbReference type="PANTHER" id="PTHR30576">
    <property type="entry name" value="COLANIC BIOSYNTHESIS UDP-GLUCOSE LIPID CARRIER TRANSFERASE"/>
    <property type="match status" value="1"/>
</dbReference>
<dbReference type="NCBIfam" id="TIGR03025">
    <property type="entry name" value="EPS_sugtrans"/>
    <property type="match status" value="1"/>
</dbReference>
<dbReference type="Pfam" id="PF13727">
    <property type="entry name" value="CoA_binding_3"/>
    <property type="match status" value="1"/>
</dbReference>
<dbReference type="InterPro" id="IPR003362">
    <property type="entry name" value="Bact_transf"/>
</dbReference>
<feature type="domain" description="Bacterial sugar transferase" evidence="10">
    <location>
        <begin position="335"/>
        <end position="523"/>
    </location>
</feature>
<evidence type="ECO:0000313" key="11">
    <source>
        <dbReference type="EMBL" id="ODA68561.1"/>
    </source>
</evidence>
<dbReference type="SUPFAM" id="SSF51735">
    <property type="entry name" value="NAD(P)-binding Rossmann-fold domains"/>
    <property type="match status" value="1"/>
</dbReference>
<proteinExistence type="inferred from homology"/>
<evidence type="ECO:0000256" key="8">
    <source>
        <dbReference type="SAM" id="MobiDB-lite"/>
    </source>
</evidence>
<organism evidence="11 12">
    <name type="scientific">Methyloligella halotolerans</name>
    <dbReference type="NCBI Taxonomy" id="1177755"/>
    <lineage>
        <taxon>Bacteria</taxon>
        <taxon>Pseudomonadati</taxon>
        <taxon>Pseudomonadota</taxon>
        <taxon>Alphaproteobacteria</taxon>
        <taxon>Hyphomicrobiales</taxon>
        <taxon>Hyphomicrobiaceae</taxon>
        <taxon>Methyloligella</taxon>
    </lineage>
</organism>
<dbReference type="GO" id="GO:0016020">
    <property type="term" value="C:membrane"/>
    <property type="evidence" value="ECO:0007669"/>
    <property type="project" value="UniProtKB-SubCell"/>
</dbReference>
<dbReference type="Pfam" id="PF02397">
    <property type="entry name" value="Bac_transf"/>
    <property type="match status" value="1"/>
</dbReference>
<dbReference type="Proteomes" id="UP000095087">
    <property type="component" value="Unassembled WGS sequence"/>
</dbReference>
<dbReference type="GO" id="GO:0000271">
    <property type="term" value="P:polysaccharide biosynthetic process"/>
    <property type="evidence" value="ECO:0007669"/>
    <property type="project" value="UniProtKB-KW"/>
</dbReference>
<keyword evidence="4 9" id="KW-0812">Transmembrane</keyword>
<feature type="transmembrane region" description="Helical" evidence="9">
    <location>
        <begin position="101"/>
        <end position="124"/>
    </location>
</feature>
<evidence type="ECO:0000259" key="10">
    <source>
        <dbReference type="Pfam" id="PF02397"/>
    </source>
</evidence>
<accession>A0A1E2S287</accession>
<dbReference type="AlphaFoldDB" id="A0A1E2S287"/>
<evidence type="ECO:0000256" key="2">
    <source>
        <dbReference type="ARBA" id="ARBA00006464"/>
    </source>
</evidence>
<evidence type="ECO:0000256" key="6">
    <source>
        <dbReference type="ARBA" id="ARBA00023136"/>
    </source>
</evidence>
<evidence type="ECO:0000256" key="4">
    <source>
        <dbReference type="ARBA" id="ARBA00022692"/>
    </source>
</evidence>
<dbReference type="STRING" id="1177755.A7A08_00390"/>
<evidence type="ECO:0000256" key="7">
    <source>
        <dbReference type="ARBA" id="ARBA00023169"/>
    </source>
</evidence>